<gene>
    <name evidence="1" type="ORF">PHY01_51790</name>
</gene>
<dbReference type="RefSeq" id="WP_141282791.1">
    <property type="nucleotide sequence ID" value="NZ_BAAARZ010000103.1"/>
</dbReference>
<proteinExistence type="predicted"/>
<protein>
    <submittedName>
        <fullName evidence="1">Uncharacterized protein</fullName>
    </submittedName>
</protein>
<dbReference type="EMBL" id="BJNG01000064">
    <property type="protein sequence ID" value="GEC22896.1"/>
    <property type="molecule type" value="Genomic_DNA"/>
</dbReference>
<evidence type="ECO:0000313" key="1">
    <source>
        <dbReference type="EMBL" id="GEC22896.1"/>
    </source>
</evidence>
<reference evidence="1 2" key="1">
    <citation type="submission" date="2019-06" db="EMBL/GenBank/DDBJ databases">
        <title>Whole genome shotgun sequence of Pseudonocardia hydrocarbonoxydans NBRC 14498.</title>
        <authorList>
            <person name="Hosoyama A."/>
            <person name="Uohara A."/>
            <person name="Ohji S."/>
            <person name="Ichikawa N."/>
        </authorList>
    </citation>
    <scope>NUCLEOTIDE SEQUENCE [LARGE SCALE GENOMIC DNA]</scope>
    <source>
        <strain evidence="1 2">NBRC 14498</strain>
    </source>
</reference>
<accession>A0A4Y3WZL4</accession>
<name>A0A4Y3WZL4_9PSEU</name>
<dbReference type="Proteomes" id="UP000320338">
    <property type="component" value="Unassembled WGS sequence"/>
</dbReference>
<organism evidence="1 2">
    <name type="scientific">Pseudonocardia hydrocarbonoxydans</name>
    <dbReference type="NCBI Taxonomy" id="76726"/>
    <lineage>
        <taxon>Bacteria</taxon>
        <taxon>Bacillati</taxon>
        <taxon>Actinomycetota</taxon>
        <taxon>Actinomycetes</taxon>
        <taxon>Pseudonocardiales</taxon>
        <taxon>Pseudonocardiaceae</taxon>
        <taxon>Pseudonocardia</taxon>
    </lineage>
</organism>
<evidence type="ECO:0000313" key="2">
    <source>
        <dbReference type="Proteomes" id="UP000320338"/>
    </source>
</evidence>
<keyword evidence="2" id="KW-1185">Reference proteome</keyword>
<sequence>MNEEWVPEATRLAMIRILEHAELVGLANTEEFTFRSFFMAAACELLDKPRFQTEWRTFDLLVQADDTASLIEFKYYMSRPTYRLDGSPGPRKGGASAKNEREFHACVQKLRTTAIDGIDQRRLVLVYHRDDHAPGRSSRSLHRSYGRLGPSASAARVWAFAHGALEARVLEPTPGSGRLG</sequence>
<dbReference type="OrthoDB" id="9845253at2"/>
<dbReference type="AlphaFoldDB" id="A0A4Y3WZL4"/>
<comment type="caution">
    <text evidence="1">The sequence shown here is derived from an EMBL/GenBank/DDBJ whole genome shotgun (WGS) entry which is preliminary data.</text>
</comment>